<dbReference type="EMBL" id="BMDO01000009">
    <property type="protein sequence ID" value="GGI51821.1"/>
    <property type="molecule type" value="Genomic_DNA"/>
</dbReference>
<sequence length="299" mass="34406">MPAKKHVIASDSVAISLRMLNLYYDVQSFVGYHTMFFMLTRCRALLFSVSLSLFYASAQAQEPIKIAEPTFKAGEELSYRLKYGWFTGAEAHLRVADTDTKFEGRPAWHIIADGKTAGTFDVFYKVRNRYETYIDRSTLLPYLYTEDRHEGKYKHTDRVEFNHQTHKIKANSGEYPFTGKVFDFPSAYYFARCLDVSKLKIGDKFELRYFLDDAIQSLGITYMGKEKAECSLGTFNCLKFNPTIIPGRIFKKNSKLYLWVTDDENRIPVKANVELIVGSVKMDLTSAKGLKYPLNPIKK</sequence>
<accession>A0A917JCZ5</accession>
<dbReference type="Proteomes" id="UP000662074">
    <property type="component" value="Unassembled WGS sequence"/>
</dbReference>
<keyword evidence="2" id="KW-1185">Reference proteome</keyword>
<organism evidence="1 2">
    <name type="scientific">Mucilaginibacter galii</name>
    <dbReference type="NCBI Taxonomy" id="2005073"/>
    <lineage>
        <taxon>Bacteria</taxon>
        <taxon>Pseudomonadati</taxon>
        <taxon>Bacteroidota</taxon>
        <taxon>Sphingobacteriia</taxon>
        <taxon>Sphingobacteriales</taxon>
        <taxon>Sphingobacteriaceae</taxon>
        <taxon>Mucilaginibacter</taxon>
    </lineage>
</organism>
<dbReference type="InterPro" id="IPR021457">
    <property type="entry name" value="DUF3108"/>
</dbReference>
<dbReference type="AlphaFoldDB" id="A0A917JCZ5"/>
<comment type="caution">
    <text evidence="1">The sequence shown here is derived from an EMBL/GenBank/DDBJ whole genome shotgun (WGS) entry which is preliminary data.</text>
</comment>
<reference evidence="1" key="2">
    <citation type="submission" date="2020-09" db="EMBL/GenBank/DDBJ databases">
        <authorList>
            <person name="Sun Q."/>
            <person name="Sedlacek I."/>
        </authorList>
    </citation>
    <scope>NUCLEOTIDE SEQUENCE</scope>
    <source>
        <strain evidence="1">CCM 8711</strain>
    </source>
</reference>
<evidence type="ECO:0000313" key="2">
    <source>
        <dbReference type="Proteomes" id="UP000662074"/>
    </source>
</evidence>
<evidence type="ECO:0000313" key="1">
    <source>
        <dbReference type="EMBL" id="GGI51821.1"/>
    </source>
</evidence>
<proteinExistence type="predicted"/>
<dbReference type="Pfam" id="PF11306">
    <property type="entry name" value="DUF3108"/>
    <property type="match status" value="1"/>
</dbReference>
<gene>
    <name evidence="1" type="ORF">GCM10011425_30330</name>
</gene>
<reference evidence="1" key="1">
    <citation type="journal article" date="2014" name="Int. J. Syst. Evol. Microbiol.">
        <title>Complete genome sequence of Corynebacterium casei LMG S-19264T (=DSM 44701T), isolated from a smear-ripened cheese.</title>
        <authorList>
            <consortium name="US DOE Joint Genome Institute (JGI-PGF)"/>
            <person name="Walter F."/>
            <person name="Albersmeier A."/>
            <person name="Kalinowski J."/>
            <person name="Ruckert C."/>
        </authorList>
    </citation>
    <scope>NUCLEOTIDE SEQUENCE</scope>
    <source>
        <strain evidence="1">CCM 8711</strain>
    </source>
</reference>
<name>A0A917JCZ5_9SPHI</name>
<protein>
    <recommendedName>
        <fullName evidence="3">DUF3108 domain-containing protein</fullName>
    </recommendedName>
</protein>
<evidence type="ECO:0008006" key="3">
    <source>
        <dbReference type="Google" id="ProtNLM"/>
    </source>
</evidence>